<sequence>MFALVKALGRFVSKMYIREARLLNKKAKVEGAAAVRLAKAAKAAKQKSLENVDAAARVALQGQAISKFFL</sequence>
<accession>A0A9E9C051</accession>
<evidence type="ECO:0000313" key="2">
    <source>
        <dbReference type="Proteomes" id="UP001163956"/>
    </source>
</evidence>
<gene>
    <name evidence="1" type="ORF">pEaSNUABM57_00033</name>
</gene>
<dbReference type="EMBL" id="OP764599">
    <property type="protein sequence ID" value="WAK44915.1"/>
    <property type="molecule type" value="Genomic_DNA"/>
</dbReference>
<proteinExistence type="predicted"/>
<name>A0A9E9C051_9CAUD</name>
<evidence type="ECO:0000313" key="1">
    <source>
        <dbReference type="EMBL" id="WAK44915.1"/>
    </source>
</evidence>
<reference evidence="1" key="1">
    <citation type="submission" date="2022-11" db="EMBL/GenBank/DDBJ databases">
        <title>Complete genome sequence of Erwinia phage pEa_SNUABM_57.</title>
        <authorList>
            <person name="Kim S.G."/>
            <person name="Jo S.J."/>
            <person name="Lee S.B."/>
            <person name="Kwon J."/>
            <person name="Park S.C."/>
        </authorList>
    </citation>
    <scope>NUCLEOTIDE SEQUENCE</scope>
</reference>
<organism evidence="1 2">
    <name type="scientific">Erwinia phage pEa_SNUABM_57</name>
    <dbReference type="NCBI Taxonomy" id="2996118"/>
    <lineage>
        <taxon>Viruses</taxon>
        <taxon>Duplodnaviria</taxon>
        <taxon>Heunggongvirae</taxon>
        <taxon>Uroviricota</taxon>
        <taxon>Caudoviricetes</taxon>
        <taxon>Autographivirales</taxon>
        <taxon>Autotranscriptaviridae</taxon>
        <taxon>Studiervirinae</taxon>
        <taxon>Berlinvirus</taxon>
        <taxon>Berlinvirus pEaSNUABM57</taxon>
    </lineage>
</organism>
<dbReference type="Pfam" id="PF17565">
    <property type="entry name" value="DUF5471"/>
    <property type="match status" value="1"/>
</dbReference>
<keyword evidence="2" id="KW-1185">Reference proteome</keyword>
<dbReference type="InterPro" id="IPR035156">
    <property type="entry name" value="DUF5471"/>
</dbReference>
<protein>
    <submittedName>
        <fullName evidence="1">Uncharacterized protein</fullName>
    </submittedName>
</protein>
<dbReference type="Proteomes" id="UP001163956">
    <property type="component" value="Segment"/>
</dbReference>